<dbReference type="PROSITE" id="PS51892">
    <property type="entry name" value="SUBTILASE"/>
    <property type="match status" value="1"/>
</dbReference>
<keyword evidence="3 5" id="KW-0378">Hydrolase</keyword>
<feature type="domain" description="BIG2" evidence="7">
    <location>
        <begin position="657"/>
        <end position="732"/>
    </location>
</feature>
<dbReference type="PRINTS" id="PR00723">
    <property type="entry name" value="SUBTILISIN"/>
</dbReference>
<organism evidence="8 9">
    <name type="scientific">Herbinix luporum</name>
    <dbReference type="NCBI Taxonomy" id="1679721"/>
    <lineage>
        <taxon>Bacteria</taxon>
        <taxon>Bacillati</taxon>
        <taxon>Bacillota</taxon>
        <taxon>Clostridia</taxon>
        <taxon>Lachnospirales</taxon>
        <taxon>Lachnospiraceae</taxon>
        <taxon>Herbinix</taxon>
    </lineage>
</organism>
<dbReference type="InterPro" id="IPR023827">
    <property type="entry name" value="Peptidase_S8_Asp-AS"/>
</dbReference>
<dbReference type="PROSITE" id="PS00137">
    <property type="entry name" value="SUBTILASE_HIS"/>
    <property type="match status" value="1"/>
</dbReference>
<dbReference type="InterPro" id="IPR000209">
    <property type="entry name" value="Peptidase_S8/S53_dom"/>
</dbReference>
<dbReference type="GO" id="GO:0006508">
    <property type="term" value="P:proteolysis"/>
    <property type="evidence" value="ECO:0007669"/>
    <property type="project" value="UniProtKB-KW"/>
</dbReference>
<dbReference type="AlphaFoldDB" id="A0A0K8J3A2"/>
<dbReference type="PANTHER" id="PTHR43399:SF4">
    <property type="entry name" value="CELL WALL-ASSOCIATED PROTEASE"/>
    <property type="match status" value="1"/>
</dbReference>
<keyword evidence="6" id="KW-1133">Transmembrane helix</keyword>
<gene>
    <name evidence="8" type="ORF">SD1D_0291</name>
</gene>
<dbReference type="SUPFAM" id="SSF49373">
    <property type="entry name" value="Invasin/intimin cell-adhesion fragments"/>
    <property type="match status" value="1"/>
</dbReference>
<dbReference type="Gene3D" id="3.40.50.200">
    <property type="entry name" value="Peptidase S8/S53 domain"/>
    <property type="match status" value="1"/>
</dbReference>
<evidence type="ECO:0000313" key="9">
    <source>
        <dbReference type="Proteomes" id="UP000196053"/>
    </source>
</evidence>
<keyword evidence="9" id="KW-1185">Reference proteome</keyword>
<proteinExistence type="inferred from homology"/>
<accession>A0A0K8J3A2</accession>
<evidence type="ECO:0000259" key="7">
    <source>
        <dbReference type="SMART" id="SM00635"/>
    </source>
</evidence>
<dbReference type="Pfam" id="PF02368">
    <property type="entry name" value="Big_2"/>
    <property type="match status" value="1"/>
</dbReference>
<dbReference type="CDD" id="cd07473">
    <property type="entry name" value="Peptidases_S8_Subtilisin_like"/>
    <property type="match status" value="1"/>
</dbReference>
<name>A0A0K8J3A2_9FIRM</name>
<comment type="similarity">
    <text evidence="1 5">Belongs to the peptidase S8 family.</text>
</comment>
<dbReference type="InterPro" id="IPR022398">
    <property type="entry name" value="Peptidase_S8_His-AS"/>
</dbReference>
<feature type="active site" description="Charge relay system" evidence="5">
    <location>
        <position position="409"/>
    </location>
</feature>
<evidence type="ECO:0000256" key="5">
    <source>
        <dbReference type="PROSITE-ProRule" id="PRU01240"/>
    </source>
</evidence>
<dbReference type="Gene3D" id="2.60.40.1080">
    <property type="match status" value="1"/>
</dbReference>
<dbReference type="InterPro" id="IPR003343">
    <property type="entry name" value="Big_2"/>
</dbReference>
<dbReference type="RefSeq" id="WP_058257272.1">
    <property type="nucleotide sequence ID" value="NZ_DUPS01000054.1"/>
</dbReference>
<dbReference type="PROSITE" id="PS00136">
    <property type="entry name" value="SUBTILASE_ASP"/>
    <property type="match status" value="1"/>
</dbReference>
<dbReference type="InterPro" id="IPR036852">
    <property type="entry name" value="Peptidase_S8/S53_dom_sf"/>
</dbReference>
<evidence type="ECO:0000256" key="1">
    <source>
        <dbReference type="ARBA" id="ARBA00011073"/>
    </source>
</evidence>
<dbReference type="OrthoDB" id="9798386at2"/>
<evidence type="ECO:0000256" key="4">
    <source>
        <dbReference type="ARBA" id="ARBA00022825"/>
    </source>
</evidence>
<evidence type="ECO:0000313" key="8">
    <source>
        <dbReference type="EMBL" id="CUH91844.1"/>
    </source>
</evidence>
<dbReference type="InterPro" id="IPR051048">
    <property type="entry name" value="Peptidase_S8/S53_subtilisin"/>
</dbReference>
<feature type="transmembrane region" description="Helical" evidence="6">
    <location>
        <begin position="7"/>
        <end position="26"/>
    </location>
</feature>
<dbReference type="InterPro" id="IPR034204">
    <property type="entry name" value="PfSUB1-like_cat_dom"/>
</dbReference>
<keyword evidence="6" id="KW-0472">Membrane</keyword>
<feature type="active site" description="Charge relay system" evidence="5">
    <location>
        <position position="179"/>
    </location>
</feature>
<dbReference type="Proteomes" id="UP000196053">
    <property type="component" value="Chromosome I"/>
</dbReference>
<feature type="active site" description="Charge relay system" evidence="5">
    <location>
        <position position="250"/>
    </location>
</feature>
<dbReference type="EMBL" id="LN879430">
    <property type="protein sequence ID" value="CUH91844.1"/>
    <property type="molecule type" value="Genomic_DNA"/>
</dbReference>
<dbReference type="InterPro" id="IPR015500">
    <property type="entry name" value="Peptidase_S8_subtilisin-rel"/>
</dbReference>
<evidence type="ECO:0000256" key="3">
    <source>
        <dbReference type="ARBA" id="ARBA00022801"/>
    </source>
</evidence>
<reference evidence="9" key="1">
    <citation type="submission" date="2015-09" db="EMBL/GenBank/DDBJ databases">
        <authorList>
            <person name="Wibberg D."/>
        </authorList>
    </citation>
    <scope>NUCLEOTIDE SEQUENCE [LARGE SCALE GENOMIC DNA]</scope>
    <source>
        <strain evidence="9">SD1D</strain>
    </source>
</reference>
<dbReference type="PANTHER" id="PTHR43399">
    <property type="entry name" value="SUBTILISIN-RELATED"/>
    <property type="match status" value="1"/>
</dbReference>
<evidence type="ECO:0000256" key="6">
    <source>
        <dbReference type="SAM" id="Phobius"/>
    </source>
</evidence>
<dbReference type="SMART" id="SM00635">
    <property type="entry name" value="BID_2"/>
    <property type="match status" value="1"/>
</dbReference>
<protein>
    <recommendedName>
        <fullName evidence="7">BIG2 domain-containing protein</fullName>
    </recommendedName>
</protein>
<keyword evidence="2 5" id="KW-0645">Protease</keyword>
<dbReference type="SUPFAM" id="SSF52743">
    <property type="entry name" value="Subtilisin-like"/>
    <property type="match status" value="1"/>
</dbReference>
<evidence type="ECO:0000256" key="2">
    <source>
        <dbReference type="ARBA" id="ARBA00022670"/>
    </source>
</evidence>
<keyword evidence="4 5" id="KW-0720">Serine protease</keyword>
<sequence>MRVKSKYIKIITFIFPILLGIIIVIIKNSIYYKQDKDIIENDNNELIVLFNRKLEEQELSKLLDGFDNNAKITQHFGDYGLVSVDNKEIYQDLVKKLKKDPLVKVVQANGKVEAMQVTNDTYAANQWAIHNPGSYLLFSSNGNKEIFAKKDIDMDVAEAWRYLAAEKIGRRQVVVAIIDTGVDYTHPDLTKNIWINENEIAGDGIDNDNNGFVDDIYGWDFYNDDDSVCHYKYDSKSKSNLALPEDNDDHGTHIAGIIGAVADNGIGIAGIASKIDIKLMVLKINGGRDGTGSISDAILAIKYATMMGADICNISWGTDQNSPALKEVIKESDMLFVAAAGNQGLNNDHKPVYPASYKLDNLISVTFIDAFGRLTRLSNYGKKSVDIAAPGSDILSTAVGSYKTLSGSSMAVPQVSAVAALLYSYNENIYPQRVKELLLKTIKPVSELKGSIRYPGIVSAYKALLSIRDLRKDKSVPTIKLSTLYDKGNLIIDVKAKDEGGAGVRVIRWLTGKRDIKDFSRGTKGQAVKNNQVKVSKAGVYSFYISDYAGNEFVRHYKVTDDKTSPIISAGFTVSGDYKTRTINIRVRDSQSGIKRVKYLSGKRQIEDFMPAASGKEIKLNNERGFFNVKKDGFYTIYAIDHRGNQRIKIIEVKTIKSEDVKFTRSEKTMTIGDTYILRAFVKPATTTDLITYNSSHKDIVSVDNKGKLKALKEGEAIITARTSNGFTAVCKIVVVAADP</sequence>
<dbReference type="Pfam" id="PF00082">
    <property type="entry name" value="Peptidase_S8"/>
    <property type="match status" value="1"/>
</dbReference>
<dbReference type="InterPro" id="IPR008964">
    <property type="entry name" value="Invasin/intimin_cell_adhesion"/>
</dbReference>
<keyword evidence="6" id="KW-0812">Transmembrane</keyword>
<dbReference type="KEGG" id="hsd:SD1D_0291"/>
<dbReference type="GO" id="GO:0004252">
    <property type="term" value="F:serine-type endopeptidase activity"/>
    <property type="evidence" value="ECO:0007669"/>
    <property type="project" value="UniProtKB-UniRule"/>
</dbReference>